<name>A0A7S2TQY9_9EUKA</name>
<evidence type="ECO:0000313" key="5">
    <source>
        <dbReference type="EMBL" id="CAD9765489.1"/>
    </source>
</evidence>
<dbReference type="PANTHER" id="PTHR23048:SF0">
    <property type="entry name" value="CALMODULIN LIKE 3"/>
    <property type="match status" value="1"/>
</dbReference>
<organism evidence="5">
    <name type="scientific">Lotharella oceanica</name>
    <dbReference type="NCBI Taxonomy" id="641309"/>
    <lineage>
        <taxon>Eukaryota</taxon>
        <taxon>Sar</taxon>
        <taxon>Rhizaria</taxon>
        <taxon>Cercozoa</taxon>
        <taxon>Chlorarachniophyceae</taxon>
        <taxon>Lotharella</taxon>
    </lineage>
</organism>
<dbReference type="InterPro" id="IPR011992">
    <property type="entry name" value="EF-hand-dom_pair"/>
</dbReference>
<gene>
    <name evidence="5" type="ORF">LSP00402_LOCUS10686</name>
</gene>
<protein>
    <recommendedName>
        <fullName evidence="1">Calmodulin</fullName>
    </recommendedName>
</protein>
<dbReference type="EMBL" id="HBHP01017257">
    <property type="protein sequence ID" value="CAD9765489.1"/>
    <property type="molecule type" value="Transcribed_RNA"/>
</dbReference>
<dbReference type="AlphaFoldDB" id="A0A7S2TQY9"/>
<dbReference type="FunFam" id="1.10.238.10:FF:000003">
    <property type="entry name" value="Calmodulin A"/>
    <property type="match status" value="1"/>
</dbReference>
<accession>A0A7S2TQY9</accession>
<dbReference type="PROSITE" id="PS50222">
    <property type="entry name" value="EF_HAND_2"/>
    <property type="match status" value="1"/>
</dbReference>
<dbReference type="InterPro" id="IPR002048">
    <property type="entry name" value="EF_hand_dom"/>
</dbReference>
<dbReference type="GO" id="GO:0005509">
    <property type="term" value="F:calcium ion binding"/>
    <property type="evidence" value="ECO:0007669"/>
    <property type="project" value="InterPro"/>
</dbReference>
<dbReference type="InterPro" id="IPR050230">
    <property type="entry name" value="CALM/Myosin/TropC-like"/>
</dbReference>
<feature type="domain" description="EF-hand" evidence="4">
    <location>
        <begin position="136"/>
        <end position="171"/>
    </location>
</feature>
<dbReference type="PANTHER" id="PTHR23048">
    <property type="entry name" value="MYOSIN LIGHT CHAIN 1, 3"/>
    <property type="match status" value="1"/>
</dbReference>
<feature type="region of interest" description="Disordered" evidence="3">
    <location>
        <begin position="1"/>
        <end position="21"/>
    </location>
</feature>
<dbReference type="SUPFAM" id="SSF47473">
    <property type="entry name" value="EF-hand"/>
    <property type="match status" value="1"/>
</dbReference>
<sequence length="229" mass="26111">MPKGGNKKDDKGADGEPKWKEDPIFLAIDPPIAPPVVETLEQMYFGVFEEKFIAETIHEIRKKADAAGETFKLPKNFSPQRPKKVPHLKLLWQHLGYTFTDIECEEQLALSDARGEKTLEFAGFLEIFAKIVNLKEETSSLVEAFRTLDPHGRGYVSMDEIKFAMTDLKDRVDKKKVGFPKMTSEELEALFAKAGVNQDNPNLKYEEFAKNMMTTITEEAKKPKKKKKK</sequence>
<evidence type="ECO:0000256" key="2">
    <source>
        <dbReference type="ARBA" id="ARBA00022737"/>
    </source>
</evidence>
<proteinExistence type="predicted"/>
<dbReference type="Gene3D" id="1.10.238.10">
    <property type="entry name" value="EF-hand"/>
    <property type="match status" value="1"/>
</dbReference>
<evidence type="ECO:0000256" key="1">
    <source>
        <dbReference type="ARBA" id="ARBA00020786"/>
    </source>
</evidence>
<evidence type="ECO:0000256" key="3">
    <source>
        <dbReference type="SAM" id="MobiDB-lite"/>
    </source>
</evidence>
<reference evidence="5" key="1">
    <citation type="submission" date="2021-01" db="EMBL/GenBank/DDBJ databases">
        <authorList>
            <person name="Corre E."/>
            <person name="Pelletier E."/>
            <person name="Niang G."/>
            <person name="Scheremetjew M."/>
            <person name="Finn R."/>
            <person name="Kale V."/>
            <person name="Holt S."/>
            <person name="Cochrane G."/>
            <person name="Meng A."/>
            <person name="Brown T."/>
            <person name="Cohen L."/>
        </authorList>
    </citation>
    <scope>NUCLEOTIDE SEQUENCE</scope>
    <source>
        <strain evidence="5">CCMP622</strain>
    </source>
</reference>
<evidence type="ECO:0000259" key="4">
    <source>
        <dbReference type="PROSITE" id="PS50222"/>
    </source>
</evidence>
<keyword evidence="2" id="KW-0677">Repeat</keyword>
<dbReference type="GO" id="GO:0016460">
    <property type="term" value="C:myosin II complex"/>
    <property type="evidence" value="ECO:0007669"/>
    <property type="project" value="TreeGrafter"/>
</dbReference>